<feature type="region of interest" description="Disordered" evidence="1">
    <location>
        <begin position="1"/>
        <end position="41"/>
    </location>
</feature>
<dbReference type="EMBL" id="JAPQKT010000002">
    <property type="protein sequence ID" value="KAJ5241400.1"/>
    <property type="molecule type" value="Genomic_DNA"/>
</dbReference>
<feature type="region of interest" description="Disordered" evidence="1">
    <location>
        <begin position="236"/>
        <end position="279"/>
    </location>
</feature>
<dbReference type="RefSeq" id="XP_056504405.1">
    <property type="nucleotide sequence ID" value="XM_056641911.1"/>
</dbReference>
<feature type="compositionally biased region" description="Basic and acidic residues" evidence="1">
    <location>
        <begin position="29"/>
        <end position="41"/>
    </location>
</feature>
<sequence>MLTKSVSREASPSDVVLPKTRKRSCSIDSEFKEPPPKRHVSETISQISEDEASCPLLSCPFSDGFFNDMASAIGRHFPITVFAQTHNCEKRDVLHALHAVVQAPLRNPQPWHEGMSVSEYAQILIADWRTPPKYPERPGNEETSSPLPDKLGSEQSPILIADDEYDPFSPELPEESPPRVEPAVPRLYDRSEDEYGSARRQLFKKDEIAEERSVFPVREEVRSESGWVHINSCAAEKKHRPAMTKKTPALDDSSDESTVRDSLSPTKQKAILSQEKAPVTRVHCRKTVGGSWIPVHEWIEGYHQPAEEDDTMSGN</sequence>
<feature type="compositionally biased region" description="Polar residues" evidence="1">
    <location>
        <begin position="1"/>
        <end position="10"/>
    </location>
</feature>
<protein>
    <submittedName>
        <fullName evidence="2">Uncharacterized protein</fullName>
    </submittedName>
</protein>
<gene>
    <name evidence="2" type="ORF">N7469_002991</name>
</gene>
<dbReference type="AlphaFoldDB" id="A0A9W9PBF7"/>
<evidence type="ECO:0000256" key="1">
    <source>
        <dbReference type="SAM" id="MobiDB-lite"/>
    </source>
</evidence>
<dbReference type="GeneID" id="81381078"/>
<dbReference type="Proteomes" id="UP001147733">
    <property type="component" value="Unassembled WGS sequence"/>
</dbReference>
<reference evidence="2" key="1">
    <citation type="submission" date="2022-11" db="EMBL/GenBank/DDBJ databases">
        <authorList>
            <person name="Petersen C."/>
        </authorList>
    </citation>
    <scope>NUCLEOTIDE SEQUENCE</scope>
    <source>
        <strain evidence="2">IBT 23319</strain>
    </source>
</reference>
<feature type="region of interest" description="Disordered" evidence="1">
    <location>
        <begin position="131"/>
        <end position="154"/>
    </location>
</feature>
<organism evidence="2 3">
    <name type="scientific">Penicillium citrinum</name>
    <dbReference type="NCBI Taxonomy" id="5077"/>
    <lineage>
        <taxon>Eukaryota</taxon>
        <taxon>Fungi</taxon>
        <taxon>Dikarya</taxon>
        <taxon>Ascomycota</taxon>
        <taxon>Pezizomycotina</taxon>
        <taxon>Eurotiomycetes</taxon>
        <taxon>Eurotiomycetidae</taxon>
        <taxon>Eurotiales</taxon>
        <taxon>Aspergillaceae</taxon>
        <taxon>Penicillium</taxon>
    </lineage>
</organism>
<proteinExistence type="predicted"/>
<dbReference type="OrthoDB" id="4365520at2759"/>
<name>A0A9W9PBF7_PENCI</name>
<accession>A0A9W9PBF7</accession>
<reference evidence="2" key="2">
    <citation type="journal article" date="2023" name="IMA Fungus">
        <title>Comparative genomic study of the Penicillium genus elucidates a diverse pangenome and 15 lateral gene transfer events.</title>
        <authorList>
            <person name="Petersen C."/>
            <person name="Sorensen T."/>
            <person name="Nielsen M.R."/>
            <person name="Sondergaard T.E."/>
            <person name="Sorensen J.L."/>
            <person name="Fitzpatrick D.A."/>
            <person name="Frisvad J.C."/>
            <person name="Nielsen K.L."/>
        </authorList>
    </citation>
    <scope>NUCLEOTIDE SEQUENCE</scope>
    <source>
        <strain evidence="2">IBT 23319</strain>
    </source>
</reference>
<evidence type="ECO:0000313" key="3">
    <source>
        <dbReference type="Proteomes" id="UP001147733"/>
    </source>
</evidence>
<evidence type="ECO:0000313" key="2">
    <source>
        <dbReference type="EMBL" id="KAJ5241400.1"/>
    </source>
</evidence>
<comment type="caution">
    <text evidence="2">The sequence shown here is derived from an EMBL/GenBank/DDBJ whole genome shotgun (WGS) entry which is preliminary data.</text>
</comment>
<keyword evidence="3" id="KW-1185">Reference proteome</keyword>